<protein>
    <submittedName>
        <fullName evidence="1">Uncharacterized protein</fullName>
    </submittedName>
</protein>
<organism evidence="1 2">
    <name type="scientific">Streptococcus criceti HS-6</name>
    <dbReference type="NCBI Taxonomy" id="873449"/>
    <lineage>
        <taxon>Bacteria</taxon>
        <taxon>Bacillati</taxon>
        <taxon>Bacillota</taxon>
        <taxon>Bacilli</taxon>
        <taxon>Lactobacillales</taxon>
        <taxon>Streptococcaceae</taxon>
        <taxon>Streptococcus</taxon>
    </lineage>
</organism>
<proteinExistence type="predicted"/>
<keyword evidence="2" id="KW-1185">Reference proteome</keyword>
<dbReference type="AlphaFoldDB" id="G5JP69"/>
<accession>G5JP69</accession>
<gene>
    <name evidence="1" type="ORF">STRCR_0303</name>
</gene>
<evidence type="ECO:0000313" key="2">
    <source>
        <dbReference type="Proteomes" id="UP000004322"/>
    </source>
</evidence>
<dbReference type="STRING" id="873449.STRCR_0303"/>
<evidence type="ECO:0000313" key="1">
    <source>
        <dbReference type="EMBL" id="EHI73819.1"/>
    </source>
</evidence>
<reference evidence="1" key="1">
    <citation type="submission" date="2011-07" db="EMBL/GenBank/DDBJ databases">
        <authorList>
            <person name="Stanhope M.J."/>
            <person name="Durkin A.S."/>
            <person name="Hostetler J."/>
            <person name="Kim M."/>
            <person name="Radune D."/>
            <person name="Singh I."/>
            <person name="Town C.D."/>
        </authorList>
    </citation>
    <scope>NUCLEOTIDE SEQUENCE [LARGE SCALE GENOMIC DNA]</scope>
    <source>
        <strain evidence="1">HS-6</strain>
    </source>
</reference>
<dbReference type="Proteomes" id="UP000004322">
    <property type="component" value="Unassembled WGS sequence"/>
</dbReference>
<sequence>MQVRDLTQAEREFLATYQESKLHRFRDILVYVRILRKLTKE</sequence>
<comment type="caution">
    <text evidence="1">The sequence shown here is derived from an EMBL/GenBank/DDBJ whole genome shotgun (WGS) entry which is preliminary data.</text>
</comment>
<name>G5JP69_STRCG</name>
<dbReference type="RefSeq" id="WP_004226289.1">
    <property type="nucleotide sequence ID" value="NZ_AEUV02000002.1"/>
</dbReference>
<dbReference type="EMBL" id="AEUV02000002">
    <property type="protein sequence ID" value="EHI73819.1"/>
    <property type="molecule type" value="Genomic_DNA"/>
</dbReference>